<proteinExistence type="predicted"/>
<dbReference type="RefSeq" id="XP_030984859.1">
    <property type="nucleotide sequence ID" value="XM_031123084.1"/>
</dbReference>
<feature type="compositionally biased region" description="Pro residues" evidence="1">
    <location>
        <begin position="103"/>
        <end position="112"/>
    </location>
</feature>
<gene>
    <name evidence="3" type="ORF">PgNI_03028</name>
</gene>
<sequence>MAAAYANAAIGEKHPKHASRESLVSKTIQDSGGLEINIEETANKAYSDTGMNKITPLILSHQGSAQDPTDGYFKKMIATSHLQSTAGSGSDPNALVELGRPPSSSPPKSPKV</sequence>
<reference evidence="3" key="1">
    <citation type="journal article" date="2019" name="Mol. Biol. Evol.">
        <title>Blast fungal genomes show frequent chromosomal changes, gene gains and losses, and effector gene turnover.</title>
        <authorList>
            <person name="Gomez Luciano L.B."/>
            <person name="Jason Tsai I."/>
            <person name="Chuma I."/>
            <person name="Tosa Y."/>
            <person name="Chen Y.H."/>
            <person name="Li J.Y."/>
            <person name="Li M.Y."/>
            <person name="Jade Lu M.Y."/>
            <person name="Nakayashiki H."/>
            <person name="Li W.H."/>
        </authorList>
    </citation>
    <scope>NUCLEOTIDE SEQUENCE</scope>
    <source>
        <strain evidence="3">NI907</strain>
    </source>
</reference>
<evidence type="ECO:0000313" key="2">
    <source>
        <dbReference type="Proteomes" id="UP000515153"/>
    </source>
</evidence>
<dbReference type="KEGG" id="pgri:PgNI_03028"/>
<dbReference type="Proteomes" id="UP000515153">
    <property type="component" value="Unplaced"/>
</dbReference>
<name>A0A6P8BCS2_PYRGI</name>
<protein>
    <submittedName>
        <fullName evidence="3">Uncharacterized protein</fullName>
    </submittedName>
</protein>
<dbReference type="AlphaFoldDB" id="A0A6P8BCS2"/>
<evidence type="ECO:0000313" key="3">
    <source>
        <dbReference type="RefSeq" id="XP_030984859.1"/>
    </source>
</evidence>
<feature type="region of interest" description="Disordered" evidence="1">
    <location>
        <begin position="83"/>
        <end position="112"/>
    </location>
</feature>
<feature type="region of interest" description="Disordered" evidence="1">
    <location>
        <begin position="1"/>
        <end position="23"/>
    </location>
</feature>
<accession>A0A6P8BCS2</accession>
<keyword evidence="2" id="KW-1185">Reference proteome</keyword>
<reference evidence="3" key="2">
    <citation type="submission" date="2019-10" db="EMBL/GenBank/DDBJ databases">
        <authorList>
            <consortium name="NCBI Genome Project"/>
        </authorList>
    </citation>
    <scope>NUCLEOTIDE SEQUENCE</scope>
    <source>
        <strain evidence="3">NI907</strain>
    </source>
</reference>
<evidence type="ECO:0000256" key="1">
    <source>
        <dbReference type="SAM" id="MobiDB-lite"/>
    </source>
</evidence>
<organism evidence="2 3">
    <name type="scientific">Pyricularia grisea</name>
    <name type="common">Crabgrass-specific blast fungus</name>
    <name type="synonym">Magnaporthe grisea</name>
    <dbReference type="NCBI Taxonomy" id="148305"/>
    <lineage>
        <taxon>Eukaryota</taxon>
        <taxon>Fungi</taxon>
        <taxon>Dikarya</taxon>
        <taxon>Ascomycota</taxon>
        <taxon>Pezizomycotina</taxon>
        <taxon>Sordariomycetes</taxon>
        <taxon>Sordariomycetidae</taxon>
        <taxon>Magnaporthales</taxon>
        <taxon>Pyriculariaceae</taxon>
        <taxon>Pyricularia</taxon>
    </lineage>
</organism>
<dbReference type="GeneID" id="41957995"/>
<reference evidence="3" key="3">
    <citation type="submission" date="2025-08" db="UniProtKB">
        <authorList>
            <consortium name="RefSeq"/>
        </authorList>
    </citation>
    <scope>IDENTIFICATION</scope>
    <source>
        <strain evidence="3">NI907</strain>
    </source>
</reference>